<comment type="subcellular location">
    <subcellularLocation>
        <location evidence="2">Cell membrane</location>
        <topology evidence="2">Multi-pass membrane protein</topology>
    </subcellularLocation>
</comment>
<dbReference type="PANTHER" id="PTHR11730">
    <property type="entry name" value="AMMONIUM TRANSPORTER"/>
    <property type="match status" value="1"/>
</dbReference>
<reference evidence="20" key="1">
    <citation type="submission" date="2020-07" db="EMBL/GenBank/DDBJ databases">
        <title>Clarias magur genome sequencing, assembly and annotation.</title>
        <authorList>
            <person name="Kushwaha B."/>
            <person name="Kumar R."/>
            <person name="Das P."/>
            <person name="Joshi C.G."/>
            <person name="Kumar D."/>
            <person name="Nagpure N.S."/>
            <person name="Pandey M."/>
            <person name="Agarwal S."/>
            <person name="Srivastava S."/>
            <person name="Singh M."/>
            <person name="Sahoo L."/>
            <person name="Jayasankar P."/>
            <person name="Meher P.K."/>
            <person name="Koringa P.G."/>
            <person name="Iquebal M.A."/>
            <person name="Das S.P."/>
            <person name="Bit A."/>
            <person name="Patnaik S."/>
            <person name="Patel N."/>
            <person name="Shah T.M."/>
            <person name="Hinsu A."/>
            <person name="Jena J.K."/>
        </authorList>
    </citation>
    <scope>NUCLEOTIDE SEQUENCE</scope>
    <source>
        <strain evidence="20">CIFAMagur01</strain>
        <tissue evidence="20">Testis</tissue>
    </source>
</reference>
<evidence type="ECO:0000256" key="9">
    <source>
        <dbReference type="ARBA" id="ARBA00023177"/>
    </source>
</evidence>
<evidence type="ECO:0000256" key="10">
    <source>
        <dbReference type="ARBA" id="ARBA00023180"/>
    </source>
</evidence>
<evidence type="ECO:0000256" key="5">
    <source>
        <dbReference type="ARBA" id="ARBA00022475"/>
    </source>
</evidence>
<dbReference type="PRINTS" id="PR00342">
    <property type="entry name" value="RHESUSRHD"/>
</dbReference>
<dbReference type="InterPro" id="IPR029020">
    <property type="entry name" value="Ammonium/urea_transptr"/>
</dbReference>
<dbReference type="GO" id="GO:0008519">
    <property type="term" value="F:ammonium channel activity"/>
    <property type="evidence" value="ECO:0007669"/>
    <property type="project" value="InterPro"/>
</dbReference>
<keyword evidence="9" id="KW-0924">Ammonia transport</keyword>
<name>A0A8J4X8G6_CLAMG</name>
<sequence length="409" mass="43892">MPAFSTNMRLKFPIVALLLEVVTIVLYAVFVVYDDDSGHHGPEKNANETNPVALYPMFQDVHVMIFIGFGFLMTFLKRYGFSSVGMNLLLAAFGLQWGLLIQNIWHLHDGKIPVSIKSMINADFSTATVLISFGAVLGKTSPVQLLIMTLLEITTFCINEFLVVEKLEASDIGASMTIHAFGAYFGLAVARMLYRPGLRNGHNNEGSVYHSDLFAMIGTVYLWMFWPSFNSAIAEPGAPQLTAIINTYFSLAACALAAYATSSLVEEKGKLDMVHIQNATLAGGVAVGTCADMAIAPYGAMLIGVFAGVISTIGFKFLTPILASRLGIQDTCGVHNLHGMPGILGGLAGIVAAALGKKKDISPSYQAAALASSLGFALIGGTITGLILKLPFWGQPPDQNCFDDSLYWE</sequence>
<feature type="transmembrane region" description="Helical" evidence="18">
    <location>
        <begin position="145"/>
        <end position="164"/>
    </location>
</feature>
<evidence type="ECO:0000256" key="15">
    <source>
        <dbReference type="ARBA" id="ARBA00042104"/>
    </source>
</evidence>
<keyword evidence="10" id="KW-0325">Glycoprotein</keyword>
<evidence type="ECO:0000256" key="6">
    <source>
        <dbReference type="ARBA" id="ARBA00022692"/>
    </source>
</evidence>
<evidence type="ECO:0000256" key="2">
    <source>
        <dbReference type="ARBA" id="ARBA00004651"/>
    </source>
</evidence>
<keyword evidence="4" id="KW-0813">Transport</keyword>
<evidence type="ECO:0000256" key="13">
    <source>
        <dbReference type="ARBA" id="ARBA00036281"/>
    </source>
</evidence>
<organism evidence="20 21">
    <name type="scientific">Clarias magur</name>
    <name type="common">Asian catfish</name>
    <name type="synonym">Macropteronotus magur</name>
    <dbReference type="NCBI Taxonomy" id="1594786"/>
    <lineage>
        <taxon>Eukaryota</taxon>
        <taxon>Metazoa</taxon>
        <taxon>Chordata</taxon>
        <taxon>Craniata</taxon>
        <taxon>Vertebrata</taxon>
        <taxon>Euteleostomi</taxon>
        <taxon>Actinopterygii</taxon>
        <taxon>Neopterygii</taxon>
        <taxon>Teleostei</taxon>
        <taxon>Ostariophysi</taxon>
        <taxon>Siluriformes</taxon>
        <taxon>Clariidae</taxon>
        <taxon>Clarias</taxon>
    </lineage>
</organism>
<feature type="transmembrane region" description="Helical" evidence="18">
    <location>
        <begin position="176"/>
        <end position="194"/>
    </location>
</feature>
<feature type="transmembrane region" description="Helical" evidence="18">
    <location>
        <begin position="367"/>
        <end position="388"/>
    </location>
</feature>
<feature type="transmembrane region" description="Helical" evidence="18">
    <location>
        <begin position="53"/>
        <end position="76"/>
    </location>
</feature>
<comment type="similarity">
    <text evidence="3">Belongs to the ammonium transporter (TC 2.A.49) family. Rh subfamily.</text>
</comment>
<evidence type="ECO:0000256" key="17">
    <source>
        <dbReference type="ARBA" id="ARBA00046403"/>
    </source>
</evidence>
<keyword evidence="5" id="KW-1003">Cell membrane</keyword>
<evidence type="ECO:0000256" key="1">
    <source>
        <dbReference type="ARBA" id="ARBA00000309"/>
    </source>
</evidence>
<feature type="transmembrane region" description="Helical" evidence="18">
    <location>
        <begin position="88"/>
        <end position="107"/>
    </location>
</feature>
<feature type="transmembrane region" description="Helical" evidence="18">
    <location>
        <begin position="206"/>
        <end position="226"/>
    </location>
</feature>
<keyword evidence="6 18" id="KW-0812">Transmembrane</keyword>
<comment type="catalytic activity">
    <reaction evidence="13">
        <text>methylamine(out) = methylamine(in)</text>
        <dbReference type="Rhea" id="RHEA:74391"/>
        <dbReference type="ChEBI" id="CHEBI:59338"/>
    </reaction>
</comment>
<dbReference type="Pfam" id="PF00909">
    <property type="entry name" value="Ammonium_transp"/>
    <property type="match status" value="1"/>
</dbReference>
<feature type="transmembrane region" description="Helical" evidence="18">
    <location>
        <begin position="298"/>
        <end position="318"/>
    </location>
</feature>
<comment type="catalytic activity">
    <reaction evidence="12">
        <text>CO2(out) = CO2(in)</text>
        <dbReference type="Rhea" id="RHEA:74891"/>
        <dbReference type="ChEBI" id="CHEBI:16526"/>
    </reaction>
</comment>
<comment type="catalytic activity">
    <reaction evidence="1">
        <text>NH4(+)(in) = NH4(+)(out)</text>
        <dbReference type="Rhea" id="RHEA:28747"/>
        <dbReference type="ChEBI" id="CHEBI:28938"/>
    </reaction>
</comment>
<feature type="domain" description="Ammonium transporter AmtB-like" evidence="19">
    <location>
        <begin position="23"/>
        <end position="403"/>
    </location>
</feature>
<feature type="transmembrane region" description="Helical" evidence="18">
    <location>
        <begin position="119"/>
        <end position="138"/>
    </location>
</feature>
<evidence type="ECO:0000256" key="14">
    <source>
        <dbReference type="ARBA" id="ARBA00041037"/>
    </source>
</evidence>
<evidence type="ECO:0000256" key="18">
    <source>
        <dbReference type="SAM" id="Phobius"/>
    </source>
</evidence>
<evidence type="ECO:0000313" key="20">
    <source>
        <dbReference type="EMBL" id="KAF5888270.1"/>
    </source>
</evidence>
<feature type="transmembrane region" description="Helical" evidence="18">
    <location>
        <begin position="338"/>
        <end position="355"/>
    </location>
</feature>
<dbReference type="Gene3D" id="1.10.3430.10">
    <property type="entry name" value="Ammonium transporter AmtB like domains"/>
    <property type="match status" value="1"/>
</dbReference>
<keyword evidence="7 18" id="KW-1133">Transmembrane helix</keyword>
<evidence type="ECO:0000256" key="8">
    <source>
        <dbReference type="ARBA" id="ARBA00023136"/>
    </source>
</evidence>
<dbReference type="EMBL" id="QNUK01001012">
    <property type="protein sequence ID" value="KAF5888270.1"/>
    <property type="molecule type" value="Genomic_DNA"/>
</dbReference>
<comment type="caution">
    <text evidence="20">The sequence shown here is derived from an EMBL/GenBank/DDBJ whole genome shotgun (WGS) entry which is preliminary data.</text>
</comment>
<evidence type="ECO:0000256" key="4">
    <source>
        <dbReference type="ARBA" id="ARBA00022448"/>
    </source>
</evidence>
<dbReference type="PANTHER" id="PTHR11730:SF32">
    <property type="entry name" value="AMMONIUM TRANSPORTER RH TYPE A"/>
    <property type="match status" value="1"/>
</dbReference>
<gene>
    <name evidence="20" type="primary">rhag</name>
    <name evidence="20" type="ORF">DAT39_021936</name>
</gene>
<feature type="transmembrane region" description="Helical" evidence="18">
    <location>
        <begin position="12"/>
        <end position="33"/>
    </location>
</feature>
<dbReference type="AlphaFoldDB" id="A0A8J4X8G6"/>
<evidence type="ECO:0000256" key="12">
    <source>
        <dbReference type="ARBA" id="ARBA00035761"/>
    </source>
</evidence>
<dbReference type="InterPro" id="IPR002229">
    <property type="entry name" value="RhesusRHD"/>
</dbReference>
<proteinExistence type="inferred from homology"/>
<dbReference type="InterPro" id="IPR024041">
    <property type="entry name" value="NH4_transpt_AmtB-like_dom"/>
</dbReference>
<feature type="transmembrane region" description="Helical" evidence="18">
    <location>
        <begin position="238"/>
        <end position="260"/>
    </location>
</feature>
<dbReference type="FunFam" id="1.10.3430.10:FF:000001">
    <property type="entry name" value="Ammonium transporter Rh type C"/>
    <property type="match status" value="1"/>
</dbReference>
<evidence type="ECO:0000313" key="21">
    <source>
        <dbReference type="Proteomes" id="UP000727407"/>
    </source>
</evidence>
<dbReference type="SUPFAM" id="SSF111352">
    <property type="entry name" value="Ammonium transporter"/>
    <property type="match status" value="1"/>
</dbReference>
<evidence type="ECO:0000256" key="11">
    <source>
        <dbReference type="ARBA" id="ARBA00025220"/>
    </source>
</evidence>
<evidence type="ECO:0000259" key="19">
    <source>
        <dbReference type="Pfam" id="PF00909"/>
    </source>
</evidence>
<evidence type="ECO:0000256" key="7">
    <source>
        <dbReference type="ARBA" id="ARBA00022989"/>
    </source>
</evidence>
<dbReference type="Proteomes" id="UP000727407">
    <property type="component" value="Unassembled WGS sequence"/>
</dbReference>
<keyword evidence="8 18" id="KW-0472">Membrane</keyword>
<feature type="non-terminal residue" evidence="20">
    <location>
        <position position="409"/>
    </location>
</feature>
<evidence type="ECO:0000256" key="3">
    <source>
        <dbReference type="ARBA" id="ARBA00011036"/>
    </source>
</evidence>
<dbReference type="OrthoDB" id="534912at2759"/>
<keyword evidence="21" id="KW-1185">Reference proteome</keyword>
<protein>
    <recommendedName>
        <fullName evidence="14">Ammonium transporter Rh type A</fullName>
    </recommendedName>
    <alternativeName>
        <fullName evidence="16">Erythrocyte membrane glycoprotein Rh50</fullName>
    </alternativeName>
    <alternativeName>
        <fullName evidence="15">Rhesus blood group family type A glycoprotein</fullName>
    </alternativeName>
</protein>
<comment type="subunit">
    <text evidence="17">Homodimer. Heterotrimer; a RHCE monomer interacts with a RHAG homodimer. Component of the ankyrin-1 complex in the erythrocyte, composed of ANK1, RHCE, RHAG, SLC4A1, EPB42, GYPA, GYPB and AQP1. Interacts with GYPB (via the N-terminal); this interaction bridges the (RHAG)2(RHCE) heterotrimer with the SLC4A1 Band 3 I dimer complexed with GYPA.</text>
</comment>
<comment type="function">
    <text evidence="11">Functions as an ammonia transporter. May play a role in the elimination of ammonia in the gill.</text>
</comment>
<accession>A0A8J4X8G6</accession>
<dbReference type="GO" id="GO:0005886">
    <property type="term" value="C:plasma membrane"/>
    <property type="evidence" value="ECO:0007669"/>
    <property type="project" value="UniProtKB-SubCell"/>
</dbReference>
<dbReference type="GO" id="GO:0097272">
    <property type="term" value="P:ammonium homeostasis"/>
    <property type="evidence" value="ECO:0007669"/>
    <property type="project" value="TreeGrafter"/>
</dbReference>
<evidence type="ECO:0000256" key="16">
    <source>
        <dbReference type="ARBA" id="ARBA00042473"/>
    </source>
</evidence>